<evidence type="ECO:0000313" key="1">
    <source>
        <dbReference type="EMBL" id="KAI0032850.1"/>
    </source>
</evidence>
<reference evidence="1" key="1">
    <citation type="submission" date="2021-02" db="EMBL/GenBank/DDBJ databases">
        <authorList>
            <consortium name="DOE Joint Genome Institute"/>
            <person name="Ahrendt S."/>
            <person name="Looney B.P."/>
            <person name="Miyauchi S."/>
            <person name="Morin E."/>
            <person name="Drula E."/>
            <person name="Courty P.E."/>
            <person name="Chicoki N."/>
            <person name="Fauchery L."/>
            <person name="Kohler A."/>
            <person name="Kuo A."/>
            <person name="Labutti K."/>
            <person name="Pangilinan J."/>
            <person name="Lipzen A."/>
            <person name="Riley R."/>
            <person name="Andreopoulos W."/>
            <person name="He G."/>
            <person name="Johnson J."/>
            <person name="Barry K.W."/>
            <person name="Grigoriev I.V."/>
            <person name="Nagy L."/>
            <person name="Hibbett D."/>
            <person name="Henrissat B."/>
            <person name="Matheny P.B."/>
            <person name="Labbe J."/>
            <person name="Martin F."/>
        </authorList>
    </citation>
    <scope>NUCLEOTIDE SEQUENCE</scope>
    <source>
        <strain evidence="1">EC-137</strain>
    </source>
</reference>
<reference evidence="1" key="2">
    <citation type="journal article" date="2022" name="New Phytol.">
        <title>Evolutionary transition to the ectomycorrhizal habit in the genomes of a hyperdiverse lineage of mushroom-forming fungi.</title>
        <authorList>
            <person name="Looney B."/>
            <person name="Miyauchi S."/>
            <person name="Morin E."/>
            <person name="Drula E."/>
            <person name="Courty P.E."/>
            <person name="Kohler A."/>
            <person name="Kuo A."/>
            <person name="LaButti K."/>
            <person name="Pangilinan J."/>
            <person name="Lipzen A."/>
            <person name="Riley R."/>
            <person name="Andreopoulos W."/>
            <person name="He G."/>
            <person name="Johnson J."/>
            <person name="Nolan M."/>
            <person name="Tritt A."/>
            <person name="Barry K.W."/>
            <person name="Grigoriev I.V."/>
            <person name="Nagy L.G."/>
            <person name="Hibbett D."/>
            <person name="Henrissat B."/>
            <person name="Matheny P.B."/>
            <person name="Labbe J."/>
            <person name="Martin F.M."/>
        </authorList>
    </citation>
    <scope>NUCLEOTIDE SEQUENCE</scope>
    <source>
        <strain evidence="1">EC-137</strain>
    </source>
</reference>
<evidence type="ECO:0000313" key="2">
    <source>
        <dbReference type="Proteomes" id="UP000814128"/>
    </source>
</evidence>
<dbReference type="Proteomes" id="UP000814128">
    <property type="component" value="Unassembled WGS sequence"/>
</dbReference>
<protein>
    <submittedName>
        <fullName evidence="1">Uncharacterized protein</fullName>
    </submittedName>
</protein>
<accession>A0ACB8QMX6</accession>
<dbReference type="EMBL" id="MU273534">
    <property type="protein sequence ID" value="KAI0032850.1"/>
    <property type="molecule type" value="Genomic_DNA"/>
</dbReference>
<keyword evidence="2" id="KW-1185">Reference proteome</keyword>
<name>A0ACB8QMX6_9AGAM</name>
<organism evidence="1 2">
    <name type="scientific">Vararia minispora EC-137</name>
    <dbReference type="NCBI Taxonomy" id="1314806"/>
    <lineage>
        <taxon>Eukaryota</taxon>
        <taxon>Fungi</taxon>
        <taxon>Dikarya</taxon>
        <taxon>Basidiomycota</taxon>
        <taxon>Agaricomycotina</taxon>
        <taxon>Agaricomycetes</taxon>
        <taxon>Russulales</taxon>
        <taxon>Lachnocladiaceae</taxon>
        <taxon>Vararia</taxon>
    </lineage>
</organism>
<gene>
    <name evidence="1" type="ORF">K488DRAFT_48994</name>
</gene>
<sequence length="196" mass="21649">MNNRSVNRLHNYHPTKRELLGPVQPQPAWRTTGYQPASHDPGGKVLVANLPGDVDEFEVKDLFQRTVGHVKDLFLIYNNQGHSKGMSIVSFGSAKSAVLARQKYNGKLVDNRHRIKIEIIHDSDLMPGTSVVVPSPTAQAAPTLLSRMTPSIVSRPSIGGGAKKRQKKGPKRVNKRNSVSAAQLDKEMDDWQAQAR</sequence>
<proteinExistence type="predicted"/>
<comment type="caution">
    <text evidence="1">The sequence shown here is derived from an EMBL/GenBank/DDBJ whole genome shotgun (WGS) entry which is preliminary data.</text>
</comment>